<protein>
    <recommendedName>
        <fullName evidence="3">Lipoprotein</fullName>
    </recommendedName>
</protein>
<gene>
    <name evidence="1" type="ORF">ACFSC2_06705</name>
</gene>
<dbReference type="Proteomes" id="UP001597138">
    <property type="component" value="Unassembled WGS sequence"/>
</dbReference>
<dbReference type="EMBL" id="JBHUDZ010000007">
    <property type="protein sequence ID" value="MFD1602428.1"/>
    <property type="molecule type" value="Genomic_DNA"/>
</dbReference>
<accession>A0ABW4HAB7</accession>
<organism evidence="1 2">
    <name type="scientific">Flavobacterium artemisiae</name>
    <dbReference type="NCBI Taxonomy" id="2126556"/>
    <lineage>
        <taxon>Bacteria</taxon>
        <taxon>Pseudomonadati</taxon>
        <taxon>Bacteroidota</taxon>
        <taxon>Flavobacteriia</taxon>
        <taxon>Flavobacteriales</taxon>
        <taxon>Flavobacteriaceae</taxon>
        <taxon>Flavobacterium</taxon>
    </lineage>
</organism>
<evidence type="ECO:0000313" key="1">
    <source>
        <dbReference type="EMBL" id="MFD1602428.1"/>
    </source>
</evidence>
<comment type="caution">
    <text evidence="1">The sequence shown here is derived from an EMBL/GenBank/DDBJ whole genome shotgun (WGS) entry which is preliminary data.</text>
</comment>
<keyword evidence="2" id="KW-1185">Reference proteome</keyword>
<sequence>MNYFISFRIQKQFKLILGCFLLLFLNSCYSYKITNKEFRHFKNTDSKETAYVLNASLQKEYKILEQSNLFKITEDSTKTDLKIKLYPLRTYPSCGNPLMAQVFTLGQMPVSLPNNYEFQYDQIRNGKTTSQKINLGVTQRYWFWDIFTFNRNFEKKAGKVLLGESKFKQK</sequence>
<reference evidence="2" key="1">
    <citation type="journal article" date="2019" name="Int. J. Syst. Evol. Microbiol.">
        <title>The Global Catalogue of Microorganisms (GCM) 10K type strain sequencing project: providing services to taxonomists for standard genome sequencing and annotation.</title>
        <authorList>
            <consortium name="The Broad Institute Genomics Platform"/>
            <consortium name="The Broad Institute Genome Sequencing Center for Infectious Disease"/>
            <person name="Wu L."/>
            <person name="Ma J."/>
        </authorList>
    </citation>
    <scope>NUCLEOTIDE SEQUENCE [LARGE SCALE GENOMIC DNA]</scope>
    <source>
        <strain evidence="2">CCUG 70865</strain>
    </source>
</reference>
<proteinExistence type="predicted"/>
<name>A0ABW4HAB7_9FLAO</name>
<evidence type="ECO:0008006" key="3">
    <source>
        <dbReference type="Google" id="ProtNLM"/>
    </source>
</evidence>
<dbReference type="RefSeq" id="WP_379817091.1">
    <property type="nucleotide sequence ID" value="NZ_JBHUDZ010000007.1"/>
</dbReference>
<evidence type="ECO:0000313" key="2">
    <source>
        <dbReference type="Proteomes" id="UP001597138"/>
    </source>
</evidence>